<feature type="transmembrane region" description="Helical" evidence="1">
    <location>
        <begin position="221"/>
        <end position="239"/>
    </location>
</feature>
<name>A0A7X9RWU5_9BACT</name>
<keyword evidence="1" id="KW-1133">Transmembrane helix</keyword>
<evidence type="ECO:0008006" key="4">
    <source>
        <dbReference type="Google" id="ProtNLM"/>
    </source>
</evidence>
<dbReference type="AlphaFoldDB" id="A0A7X9RWU5"/>
<evidence type="ECO:0000313" key="2">
    <source>
        <dbReference type="EMBL" id="NME70159.1"/>
    </source>
</evidence>
<proteinExistence type="predicted"/>
<organism evidence="2 3">
    <name type="scientific">Flammeovirga aprica JL-4</name>
    <dbReference type="NCBI Taxonomy" id="694437"/>
    <lineage>
        <taxon>Bacteria</taxon>
        <taxon>Pseudomonadati</taxon>
        <taxon>Bacteroidota</taxon>
        <taxon>Cytophagia</taxon>
        <taxon>Cytophagales</taxon>
        <taxon>Flammeovirgaceae</taxon>
        <taxon>Flammeovirga</taxon>
    </lineage>
</organism>
<sequence>MLQHFFMSIFSILLLIIGIFLHRRKNASLYPLIHDRALLVKLIMGLLLGYLYSTYFKGGDTFMLHADSVKLAEIAKTNFTGYLDFVFSKPYYYPSEIKSQLMFSNSSTVYFTILGSILSLICFGNYWIMSLYMSFFSFCGFWFLLKRVKQLYPSTAFSFLIANLCFPTIIFWSSGVIKEALALPFLYFSLGLSIDLISRNIKLTPILALLFSLYSLLQLKFYYFGGYLIFFVPLLFFMYLNKKNISFSKKYILILFSLIIIGGIFMINFEYHFNLNRFPQTIFDNYQKLSLYEQDPHAIHLEKMSNTWEGILLSIPEAMFTPLLYPNYLTSRHLFDVIISSENLLVLLLILMNFYLLITEKTKISRSNLLMIGLLLAYSLCTIAFLAIASPNLGSLSRYKIGASVFLYYILIIQLEAYFKKRLGNVDVLI</sequence>
<feature type="transmembrane region" description="Helical" evidence="1">
    <location>
        <begin position="334"/>
        <end position="357"/>
    </location>
</feature>
<feature type="transmembrane region" description="Helical" evidence="1">
    <location>
        <begin position="6"/>
        <end position="24"/>
    </location>
</feature>
<feature type="transmembrane region" description="Helical" evidence="1">
    <location>
        <begin position="36"/>
        <end position="55"/>
    </location>
</feature>
<dbReference type="RefSeq" id="WP_169658404.1">
    <property type="nucleotide sequence ID" value="NZ_JABANE010000057.1"/>
</dbReference>
<feature type="transmembrane region" description="Helical" evidence="1">
    <location>
        <begin position="180"/>
        <end position="201"/>
    </location>
</feature>
<dbReference type="EMBL" id="JABANE010000057">
    <property type="protein sequence ID" value="NME70159.1"/>
    <property type="molecule type" value="Genomic_DNA"/>
</dbReference>
<keyword evidence="1" id="KW-0472">Membrane</keyword>
<feature type="transmembrane region" description="Helical" evidence="1">
    <location>
        <begin position="101"/>
        <end position="121"/>
    </location>
</feature>
<keyword evidence="1" id="KW-0812">Transmembrane</keyword>
<gene>
    <name evidence="2" type="ORF">HHU12_19445</name>
</gene>
<reference evidence="2 3" key="1">
    <citation type="submission" date="2020-04" db="EMBL/GenBank/DDBJ databases">
        <title>Flammeovirga sp. SR4, a novel species isolated from seawater.</title>
        <authorList>
            <person name="Wang X."/>
        </authorList>
    </citation>
    <scope>NUCLEOTIDE SEQUENCE [LARGE SCALE GENOMIC DNA]</scope>
    <source>
        <strain evidence="2 3">ATCC 23126</strain>
    </source>
</reference>
<keyword evidence="3" id="KW-1185">Reference proteome</keyword>
<protein>
    <recommendedName>
        <fullName evidence="4">Glycosyltransferase RgtA/B/C/D-like domain-containing protein</fullName>
    </recommendedName>
</protein>
<feature type="transmembrane region" description="Helical" evidence="1">
    <location>
        <begin position="369"/>
        <end position="389"/>
    </location>
</feature>
<evidence type="ECO:0000256" key="1">
    <source>
        <dbReference type="SAM" id="Phobius"/>
    </source>
</evidence>
<feature type="transmembrane region" description="Helical" evidence="1">
    <location>
        <begin position="251"/>
        <end position="269"/>
    </location>
</feature>
<feature type="transmembrane region" description="Helical" evidence="1">
    <location>
        <begin position="401"/>
        <end position="419"/>
    </location>
</feature>
<evidence type="ECO:0000313" key="3">
    <source>
        <dbReference type="Proteomes" id="UP000576082"/>
    </source>
</evidence>
<dbReference type="Proteomes" id="UP000576082">
    <property type="component" value="Unassembled WGS sequence"/>
</dbReference>
<feature type="transmembrane region" description="Helical" evidence="1">
    <location>
        <begin position="151"/>
        <end position="173"/>
    </location>
</feature>
<accession>A0A7X9RWU5</accession>
<comment type="caution">
    <text evidence="2">The sequence shown here is derived from an EMBL/GenBank/DDBJ whole genome shotgun (WGS) entry which is preliminary data.</text>
</comment>